<reference evidence="1" key="1">
    <citation type="submission" date="2019-11" db="EMBL/GenBank/DDBJ databases">
        <title>Nori genome reveals adaptations in red seaweeds to the harsh intertidal environment.</title>
        <authorList>
            <person name="Wang D."/>
            <person name="Mao Y."/>
        </authorList>
    </citation>
    <scope>NUCLEOTIDE SEQUENCE</scope>
    <source>
        <tissue evidence="1">Gametophyte</tissue>
    </source>
</reference>
<keyword evidence="2" id="KW-1185">Reference proteome</keyword>
<accession>A0ACC3C2K0</accession>
<dbReference type="EMBL" id="CM020619">
    <property type="protein sequence ID" value="KAK1864511.1"/>
    <property type="molecule type" value="Genomic_DNA"/>
</dbReference>
<protein>
    <submittedName>
        <fullName evidence="1">Uncharacterized protein</fullName>
    </submittedName>
</protein>
<dbReference type="Proteomes" id="UP000798662">
    <property type="component" value="Chromosome 2"/>
</dbReference>
<sequence>MPLLVGTLRGRDVAHIPVGSWSQIELQALYTGEQSGALLRADAASYGTVVAPSPVHGRGVFAARPLRVGQRILPFFGQLVYDDLEEAAQSPLAQVPVETYGGDLVLPHLRCSAWTWLSTSMEVRMHKRFWKGAVECSRLSWVPEIGTKVSVSRTRPSARSVWIVPASFCAAGYVNAPRPHRTANVKFEQVFDPVYSFAQLLAPGVVRMVVLRHILVGEELFVDYGDFYGTFGHDVSQK</sequence>
<proteinExistence type="predicted"/>
<organism evidence="1 2">
    <name type="scientific">Pyropia yezoensis</name>
    <name type="common">Susabi-nori</name>
    <name type="synonym">Porphyra yezoensis</name>
    <dbReference type="NCBI Taxonomy" id="2788"/>
    <lineage>
        <taxon>Eukaryota</taxon>
        <taxon>Rhodophyta</taxon>
        <taxon>Bangiophyceae</taxon>
        <taxon>Bangiales</taxon>
        <taxon>Bangiaceae</taxon>
        <taxon>Pyropia</taxon>
    </lineage>
</organism>
<evidence type="ECO:0000313" key="2">
    <source>
        <dbReference type="Proteomes" id="UP000798662"/>
    </source>
</evidence>
<comment type="caution">
    <text evidence="1">The sequence shown here is derived from an EMBL/GenBank/DDBJ whole genome shotgun (WGS) entry which is preliminary data.</text>
</comment>
<evidence type="ECO:0000313" key="1">
    <source>
        <dbReference type="EMBL" id="KAK1864511.1"/>
    </source>
</evidence>
<gene>
    <name evidence="1" type="ORF">I4F81_007057</name>
</gene>
<name>A0ACC3C2K0_PYRYE</name>